<name>G0NDG6_CAEBE</name>
<keyword evidence="2" id="KW-1185">Reference proteome</keyword>
<evidence type="ECO:0000313" key="1">
    <source>
        <dbReference type="EMBL" id="EGT58255.1"/>
    </source>
</evidence>
<gene>
    <name evidence="1" type="ORF">CAEBREN_18801</name>
</gene>
<evidence type="ECO:0000313" key="2">
    <source>
        <dbReference type="Proteomes" id="UP000008068"/>
    </source>
</evidence>
<dbReference type="EMBL" id="GL379867">
    <property type="protein sequence ID" value="EGT58255.1"/>
    <property type="molecule type" value="Genomic_DNA"/>
</dbReference>
<accession>G0NDG6</accession>
<organism evidence="2">
    <name type="scientific">Caenorhabditis brenneri</name>
    <name type="common">Nematode worm</name>
    <dbReference type="NCBI Taxonomy" id="135651"/>
    <lineage>
        <taxon>Eukaryota</taxon>
        <taxon>Metazoa</taxon>
        <taxon>Ecdysozoa</taxon>
        <taxon>Nematoda</taxon>
        <taxon>Chromadorea</taxon>
        <taxon>Rhabditida</taxon>
        <taxon>Rhabditina</taxon>
        <taxon>Rhabditomorpha</taxon>
        <taxon>Rhabditoidea</taxon>
        <taxon>Rhabditidae</taxon>
        <taxon>Peloderinae</taxon>
        <taxon>Caenorhabditis</taxon>
    </lineage>
</organism>
<proteinExistence type="predicted"/>
<reference evidence="2" key="1">
    <citation type="submission" date="2011-07" db="EMBL/GenBank/DDBJ databases">
        <authorList>
            <consortium name="Caenorhabditis brenneri Sequencing and Analysis Consortium"/>
            <person name="Wilson R.K."/>
        </authorList>
    </citation>
    <scope>NUCLEOTIDE SEQUENCE [LARGE SCALE GENOMIC DNA]</scope>
    <source>
        <strain evidence="2">PB2801</strain>
    </source>
</reference>
<sequence length="14" mass="1710">MAHGTAHFFVFRCW</sequence>
<dbReference type="InParanoid" id="G0NDG6"/>
<dbReference type="Proteomes" id="UP000008068">
    <property type="component" value="Unassembled WGS sequence"/>
</dbReference>
<protein>
    <submittedName>
        <fullName evidence="1">Uncharacterized protein</fullName>
    </submittedName>
</protein>